<dbReference type="InterPro" id="IPR019758">
    <property type="entry name" value="Pept_S26A_signal_pept_1_CS"/>
</dbReference>
<keyword evidence="7" id="KW-0645">Protease</keyword>
<dbReference type="Pfam" id="PF10502">
    <property type="entry name" value="Peptidase_S26"/>
    <property type="match status" value="1"/>
</dbReference>
<keyword evidence="10" id="KW-1185">Reference proteome</keyword>
<dbReference type="PROSITE" id="PS00761">
    <property type="entry name" value="SPASE_I_3"/>
    <property type="match status" value="1"/>
</dbReference>
<dbReference type="InterPro" id="IPR000223">
    <property type="entry name" value="Pept_S26A_signal_pept_1"/>
</dbReference>
<evidence type="ECO:0000256" key="3">
    <source>
        <dbReference type="ARBA" id="ARBA00009370"/>
    </source>
</evidence>
<keyword evidence="5 7" id="KW-0378">Hydrolase</keyword>
<dbReference type="SUPFAM" id="SSF51306">
    <property type="entry name" value="LexA/Signal peptidase"/>
    <property type="match status" value="1"/>
</dbReference>
<comment type="subcellular location">
    <subcellularLocation>
        <location evidence="2">Cell membrane</location>
        <topology evidence="2">Single-pass type II membrane protein</topology>
    </subcellularLocation>
    <subcellularLocation>
        <location evidence="7">Membrane</location>
        <topology evidence="7">Single-pass type II membrane protein</topology>
    </subcellularLocation>
</comment>
<dbReference type="EC" id="3.4.21.89" evidence="4 7"/>
<evidence type="ECO:0000256" key="5">
    <source>
        <dbReference type="ARBA" id="ARBA00022801"/>
    </source>
</evidence>
<dbReference type="Gene3D" id="2.10.109.10">
    <property type="entry name" value="Umud Fragment, subunit A"/>
    <property type="match status" value="1"/>
</dbReference>
<feature type="active site" evidence="6">
    <location>
        <position position="73"/>
    </location>
</feature>
<dbReference type="GO" id="GO:0009003">
    <property type="term" value="F:signal peptidase activity"/>
    <property type="evidence" value="ECO:0007669"/>
    <property type="project" value="UniProtKB-EC"/>
</dbReference>
<comment type="catalytic activity">
    <reaction evidence="1 7">
        <text>Cleavage of hydrophobic, N-terminal signal or leader sequences from secreted and periplasmic proteins.</text>
        <dbReference type="EC" id="3.4.21.89"/>
    </reaction>
</comment>
<evidence type="ECO:0000313" key="10">
    <source>
        <dbReference type="Proteomes" id="UP000594468"/>
    </source>
</evidence>
<feature type="transmembrane region" description="Helical" evidence="7">
    <location>
        <begin position="46"/>
        <end position="64"/>
    </location>
</feature>
<evidence type="ECO:0000256" key="7">
    <source>
        <dbReference type="RuleBase" id="RU362042"/>
    </source>
</evidence>
<evidence type="ECO:0000313" key="9">
    <source>
        <dbReference type="EMBL" id="QPC81746.1"/>
    </source>
</evidence>
<dbReference type="PANTHER" id="PTHR43390:SF1">
    <property type="entry name" value="CHLOROPLAST PROCESSING PEPTIDASE"/>
    <property type="match status" value="1"/>
</dbReference>
<dbReference type="InterPro" id="IPR019757">
    <property type="entry name" value="Pept_S26A_signal_pept_1_Lys-AS"/>
</dbReference>
<keyword evidence="7" id="KW-1133">Transmembrane helix</keyword>
<keyword evidence="7" id="KW-0812">Transmembrane</keyword>
<feature type="domain" description="Peptidase S26" evidence="8">
    <location>
        <begin position="47"/>
        <end position="201"/>
    </location>
</feature>
<protein>
    <recommendedName>
        <fullName evidence="4 7">Signal peptidase I</fullName>
        <ecNumber evidence="4 7">3.4.21.89</ecNumber>
    </recommendedName>
</protein>
<dbReference type="PANTHER" id="PTHR43390">
    <property type="entry name" value="SIGNAL PEPTIDASE I"/>
    <property type="match status" value="1"/>
</dbReference>
<dbReference type="PROSITE" id="PS00760">
    <property type="entry name" value="SPASE_I_2"/>
    <property type="match status" value="1"/>
</dbReference>
<dbReference type="Proteomes" id="UP000594468">
    <property type="component" value="Chromosome"/>
</dbReference>
<keyword evidence="7" id="KW-0472">Membrane</keyword>
<dbReference type="KEGG" id="pmet:G4Y79_18945"/>
<dbReference type="PRINTS" id="PR00727">
    <property type="entry name" value="LEADERPTASE"/>
</dbReference>
<dbReference type="GO" id="GO:0006465">
    <property type="term" value="P:signal peptide processing"/>
    <property type="evidence" value="ECO:0007669"/>
    <property type="project" value="InterPro"/>
</dbReference>
<evidence type="ECO:0000259" key="8">
    <source>
        <dbReference type="Pfam" id="PF10502"/>
    </source>
</evidence>
<dbReference type="InterPro" id="IPR019533">
    <property type="entry name" value="Peptidase_S26"/>
</dbReference>
<evidence type="ECO:0000256" key="1">
    <source>
        <dbReference type="ARBA" id="ARBA00000677"/>
    </source>
</evidence>
<feature type="active site" evidence="6">
    <location>
        <position position="118"/>
    </location>
</feature>
<dbReference type="CDD" id="cd06530">
    <property type="entry name" value="S26_SPase_I"/>
    <property type="match status" value="1"/>
</dbReference>
<name>A0A7S8E7F6_9CHLR</name>
<comment type="similarity">
    <text evidence="3 7">Belongs to the peptidase S26 family.</text>
</comment>
<reference evidence="9 10" key="1">
    <citation type="submission" date="2020-02" db="EMBL/GenBank/DDBJ databases">
        <authorList>
            <person name="Zheng R.K."/>
            <person name="Sun C.M."/>
        </authorList>
    </citation>
    <scope>NUCLEOTIDE SEQUENCE [LARGE SCALE GENOMIC DNA]</scope>
    <source>
        <strain evidence="10">rifampicinis</strain>
    </source>
</reference>
<proteinExistence type="inferred from homology"/>
<dbReference type="InterPro" id="IPR036286">
    <property type="entry name" value="LexA/Signal_pep-like_sf"/>
</dbReference>
<organism evidence="9 10">
    <name type="scientific">Phototrophicus methaneseepsis</name>
    <dbReference type="NCBI Taxonomy" id="2710758"/>
    <lineage>
        <taxon>Bacteria</taxon>
        <taxon>Bacillati</taxon>
        <taxon>Chloroflexota</taxon>
        <taxon>Candidatus Thermofontia</taxon>
        <taxon>Phototrophicales</taxon>
        <taxon>Phototrophicaceae</taxon>
        <taxon>Phototrophicus</taxon>
    </lineage>
</organism>
<dbReference type="GO" id="GO:0004252">
    <property type="term" value="F:serine-type endopeptidase activity"/>
    <property type="evidence" value="ECO:0007669"/>
    <property type="project" value="InterPro"/>
</dbReference>
<evidence type="ECO:0000256" key="6">
    <source>
        <dbReference type="PIRSR" id="PIRSR600223-1"/>
    </source>
</evidence>
<dbReference type="GO" id="GO:0005886">
    <property type="term" value="C:plasma membrane"/>
    <property type="evidence" value="ECO:0007669"/>
    <property type="project" value="UniProtKB-SubCell"/>
</dbReference>
<evidence type="ECO:0000256" key="2">
    <source>
        <dbReference type="ARBA" id="ARBA00004401"/>
    </source>
</evidence>
<accession>A0A7S8E7F6</accession>
<dbReference type="EMBL" id="CP062983">
    <property type="protein sequence ID" value="QPC81746.1"/>
    <property type="molecule type" value="Genomic_DNA"/>
</dbReference>
<sequence length="226" mass="25611">MAVMPEKEQNPSLSRNPLGYGPVETEYLPVPRLKPRLRTSGLLAEILRTVIFVVVVTVLFDMAIPRSLVEGRSMEPSFQNGDRLIVSRLNYLFDTPTYSDVIVFNSMRPSEVGIMLIKRVIGLPGDTVEIRDQQVYVNGQQLKESYTYEECGTFSCSDRTVTLGPDEYFVMGDNRNHSTDSRSFGPVTIDHIVGRVLFRYWPISEFGVIQHEDAFHSTQPVEVDES</sequence>
<dbReference type="RefSeq" id="WP_195169817.1">
    <property type="nucleotide sequence ID" value="NZ_CP062983.1"/>
</dbReference>
<gene>
    <name evidence="9" type="primary">lepB</name>
    <name evidence="9" type="ORF">G4Y79_18945</name>
</gene>
<evidence type="ECO:0000256" key="4">
    <source>
        <dbReference type="ARBA" id="ARBA00013208"/>
    </source>
</evidence>
<dbReference type="NCBIfam" id="TIGR02227">
    <property type="entry name" value="sigpep_I_bact"/>
    <property type="match status" value="1"/>
</dbReference>
<dbReference type="AlphaFoldDB" id="A0A7S8E7F6"/>